<dbReference type="Pfam" id="PF07715">
    <property type="entry name" value="Plug"/>
    <property type="match status" value="1"/>
</dbReference>
<dbReference type="Gene3D" id="2.40.170.20">
    <property type="entry name" value="TonB-dependent receptor, beta-barrel domain"/>
    <property type="match status" value="1"/>
</dbReference>
<dbReference type="AlphaFoldDB" id="A0A3S9VZ48"/>
<dbReference type="Gene3D" id="2.60.40.1120">
    <property type="entry name" value="Carboxypeptidase-like, regulatory domain"/>
    <property type="match status" value="1"/>
</dbReference>
<protein>
    <submittedName>
        <fullName evidence="9">SusC/RagA family TonB-linked outer membrane protein</fullName>
    </submittedName>
</protein>
<keyword evidence="6 7" id="KW-0998">Cell outer membrane</keyword>
<gene>
    <name evidence="9" type="ORF">D8S85_00655</name>
</gene>
<dbReference type="Pfam" id="PF13715">
    <property type="entry name" value="CarbopepD_reg_2"/>
    <property type="match status" value="1"/>
</dbReference>
<evidence type="ECO:0000256" key="1">
    <source>
        <dbReference type="ARBA" id="ARBA00004571"/>
    </source>
</evidence>
<dbReference type="InterPro" id="IPR023996">
    <property type="entry name" value="TonB-dep_OMP_SusC/RagA"/>
</dbReference>
<dbReference type="NCBIfam" id="TIGR04056">
    <property type="entry name" value="OMP_RagA_SusC"/>
    <property type="match status" value="1"/>
</dbReference>
<evidence type="ECO:0000313" key="9">
    <source>
        <dbReference type="EMBL" id="AZS31820.1"/>
    </source>
</evidence>
<dbReference type="GO" id="GO:0009279">
    <property type="term" value="C:cell outer membrane"/>
    <property type="evidence" value="ECO:0007669"/>
    <property type="project" value="UniProtKB-SubCell"/>
</dbReference>
<evidence type="ECO:0000256" key="4">
    <source>
        <dbReference type="ARBA" id="ARBA00022692"/>
    </source>
</evidence>
<evidence type="ECO:0000256" key="7">
    <source>
        <dbReference type="PROSITE-ProRule" id="PRU01360"/>
    </source>
</evidence>
<accession>A0A3S9VZ48</accession>
<proteinExistence type="inferred from homology"/>
<dbReference type="InterPro" id="IPR008969">
    <property type="entry name" value="CarboxyPept-like_regulatory"/>
</dbReference>
<dbReference type="OrthoDB" id="9768177at2"/>
<dbReference type="InterPro" id="IPR039426">
    <property type="entry name" value="TonB-dep_rcpt-like"/>
</dbReference>
<name>A0A3S9VZ48_9BACT</name>
<evidence type="ECO:0000256" key="5">
    <source>
        <dbReference type="ARBA" id="ARBA00023136"/>
    </source>
</evidence>
<dbReference type="KEGG" id="buy:D8S85_00655"/>
<dbReference type="InterPro" id="IPR037066">
    <property type="entry name" value="Plug_dom_sf"/>
</dbReference>
<keyword evidence="2 7" id="KW-0813">Transport</keyword>
<dbReference type="InterPro" id="IPR023997">
    <property type="entry name" value="TonB-dep_OMP_SusC/RagA_CS"/>
</dbReference>
<comment type="subcellular location">
    <subcellularLocation>
        <location evidence="1 7">Cell outer membrane</location>
        <topology evidence="1 7">Multi-pass membrane protein</topology>
    </subcellularLocation>
</comment>
<keyword evidence="3 7" id="KW-1134">Transmembrane beta strand</keyword>
<dbReference type="PROSITE" id="PS52016">
    <property type="entry name" value="TONB_DEPENDENT_REC_3"/>
    <property type="match status" value="1"/>
</dbReference>
<keyword evidence="10" id="KW-1185">Reference proteome</keyword>
<feature type="domain" description="TonB-dependent receptor plug" evidence="8">
    <location>
        <begin position="218"/>
        <end position="345"/>
    </location>
</feature>
<comment type="similarity">
    <text evidence="7">Belongs to the TonB-dependent receptor family.</text>
</comment>
<dbReference type="Gene3D" id="2.170.130.10">
    <property type="entry name" value="TonB-dependent receptor, plug domain"/>
    <property type="match status" value="1"/>
</dbReference>
<dbReference type="NCBIfam" id="TIGR04057">
    <property type="entry name" value="SusC_RagA_signa"/>
    <property type="match status" value="1"/>
</dbReference>
<evidence type="ECO:0000259" key="8">
    <source>
        <dbReference type="Pfam" id="PF07715"/>
    </source>
</evidence>
<evidence type="ECO:0000313" key="10">
    <source>
        <dbReference type="Proteomes" id="UP000270673"/>
    </source>
</evidence>
<evidence type="ECO:0000256" key="6">
    <source>
        <dbReference type="ARBA" id="ARBA00023237"/>
    </source>
</evidence>
<reference evidence="9 10" key="1">
    <citation type="submission" date="2018-10" db="EMBL/GenBank/DDBJ databases">
        <title>Butyricimonas faecalis sp. nov., isolated from human faeces and emended description of the genus Butyricimonas.</title>
        <authorList>
            <person name="Le Roy T."/>
            <person name="Van der Smissen P."/>
            <person name="Paquot A."/>
            <person name="Delzenne N."/>
            <person name="Muccioli G."/>
            <person name="Collet J.-F."/>
            <person name="Cani P.D."/>
        </authorList>
    </citation>
    <scope>NUCLEOTIDE SEQUENCE [LARGE SCALE GENOMIC DNA]</scope>
    <source>
        <strain evidence="9 10">H184</strain>
    </source>
</reference>
<evidence type="ECO:0000256" key="3">
    <source>
        <dbReference type="ARBA" id="ARBA00022452"/>
    </source>
</evidence>
<evidence type="ECO:0000256" key="2">
    <source>
        <dbReference type="ARBA" id="ARBA00022448"/>
    </source>
</evidence>
<organism evidence="9 10">
    <name type="scientific">Butyricimonas faecalis</name>
    <dbReference type="NCBI Taxonomy" id="2093856"/>
    <lineage>
        <taxon>Bacteria</taxon>
        <taxon>Pseudomonadati</taxon>
        <taxon>Bacteroidota</taxon>
        <taxon>Bacteroidia</taxon>
        <taxon>Bacteroidales</taxon>
        <taxon>Odoribacteraceae</taxon>
        <taxon>Butyricimonas</taxon>
    </lineage>
</organism>
<dbReference type="SUPFAM" id="SSF49464">
    <property type="entry name" value="Carboxypeptidase regulatory domain-like"/>
    <property type="match status" value="1"/>
</dbReference>
<keyword evidence="4 7" id="KW-0812">Transmembrane</keyword>
<dbReference type="SUPFAM" id="SSF56935">
    <property type="entry name" value="Porins"/>
    <property type="match status" value="1"/>
</dbReference>
<dbReference type="InterPro" id="IPR012910">
    <property type="entry name" value="Plug_dom"/>
</dbReference>
<dbReference type="InterPro" id="IPR036942">
    <property type="entry name" value="Beta-barrel_TonB_sf"/>
</dbReference>
<sequence length="1222" mass="137990">MEHLKMFSTFGRRWLWISMNMLIWMIVVLPNVYGQQSEKLISLNVNQVSVLEAIQQINLLSDNSISYKREELEKEVKKVTLNLTDVKVLTAVRAVLNGSRLEAMVHGEVILIVPQKDARTSMQMINVKGVVTDKNKIPMPGVTVKLVGASIGTATNVKGFFSLQLPAQNGMLEFSFVGYKSRKIDFATNMRDTIRVVLEEDIQSMDEVIVTGYQNIDKRMNTSAVQTLKMDEIRVAGVQTVDQLLESRVPGMIFMQNSGQVGATPKIRVRGTSTVLGNQEPVWVLDGIVLHDPVNVNASLANSLDFVNLVGNAISGINPEDIERIDILKDASATALYGAKAANGVIVITTKKGKVGTPALSYSMSGTFTARPRYTDKSIYLMNSKERIAYSREIMEKGLSYPSITNWVGYEGVLNDFYQGNITGEQMLQEIDRLETVNTDWFDLMMRDAFSHSHTLSLSGGTDNIRYYASLGYSDEVGVIRKEGNKRYTTNMNINGTFNKFSFQFSLTANKGERNYANSEIDILNYAYYTSRAIPAYNEDGTLFYYNREGGPGSTKVGLAFNALNEMNNCRDEYTNSGITLTSNLNYSLNESLKGQFIFSYAINNNLQESFLLANTWYAANLRGTNYGEEMLLATKAFSKMPYGGEYRQTTTRNESYTTRLQLDFNKFLDKDQKHLINAAIGFEASSSTYKGLQRTARGYIPERGKMFVSVDYNQFPAYAEWALTNETAKGIMTDNVTNELSGYFTLSYTYNNAYTVNFNTRADASNKFGSRSNEKLLPVWSVSGTWDMKANLLKNVHWIDVLSPRASFGYQGNMLDSQTPELIIKKGDMNEYFEEYMSTIAHYPNPNLRWEKTGTLNVSLDFSLFQNRLRGTVSYFYKKTKDAFLSKQVSDINGRDEYVINSGTIENKGFELSFNFTPIKSSGEIGAFRWDIDPQLGQVVNNLLTKAVNGNNFEKTENEIFYTDYLNGTALVKGKPLNTFYSYCFDGLSPEDGRPMFKGINKDEVAEKYLKMDREQVYMEVMRHSGTRVPVIQGGISNTFSYKHFSLNVYLGYSIGSKIRLLKLYGNQNSSTIAPLPENNVRREFVHRWQRPGDEKHTNIPGLLPNNSYHETIGYGLWWNGNDYASIRFADNLWQMYDNSDLRVVSGNYLKLQSFSFNYSLSEKLCQKMHMKAASIGLTGHNVHTWCNSKLKGQDPSQSGSSDKLNLSLRPSYSISLRVSF</sequence>
<dbReference type="Proteomes" id="UP000270673">
    <property type="component" value="Chromosome"/>
</dbReference>
<dbReference type="EMBL" id="CP032819">
    <property type="protein sequence ID" value="AZS31820.1"/>
    <property type="molecule type" value="Genomic_DNA"/>
</dbReference>
<keyword evidence="5 7" id="KW-0472">Membrane</keyword>